<dbReference type="GeneTree" id="ENSGT00530000063534"/>
<feature type="region of interest" description="Disordered" evidence="3">
    <location>
        <begin position="1"/>
        <end position="45"/>
    </location>
</feature>
<evidence type="ECO:0000313" key="5">
    <source>
        <dbReference type="Proteomes" id="UP000694569"/>
    </source>
</evidence>
<evidence type="ECO:0000256" key="3">
    <source>
        <dbReference type="SAM" id="MobiDB-lite"/>
    </source>
</evidence>
<accession>A0A8C5QEH3</accession>
<feature type="coiled-coil region" evidence="2">
    <location>
        <begin position="505"/>
        <end position="553"/>
    </location>
</feature>
<feature type="coiled-coil region" evidence="2">
    <location>
        <begin position="169"/>
        <end position="322"/>
    </location>
</feature>
<feature type="coiled-coil region" evidence="2">
    <location>
        <begin position="351"/>
        <end position="392"/>
    </location>
</feature>
<name>A0A8C5QEH3_9ANUR</name>
<feature type="coiled-coil region" evidence="2">
    <location>
        <begin position="65"/>
        <end position="141"/>
    </location>
</feature>
<dbReference type="GO" id="GO:0005856">
    <property type="term" value="C:cytoskeleton"/>
    <property type="evidence" value="ECO:0007669"/>
    <property type="project" value="TreeGrafter"/>
</dbReference>
<evidence type="ECO:0000256" key="1">
    <source>
        <dbReference type="ARBA" id="ARBA00023054"/>
    </source>
</evidence>
<dbReference type="PANTHER" id="PTHR32083:SF34">
    <property type="entry name" value="COILED-COIL DOMAIN-CONTAINING PROTEIN 146"/>
    <property type="match status" value="1"/>
</dbReference>
<dbReference type="PANTHER" id="PTHR32083">
    <property type="entry name" value="CILIA AND FLAGELLA-ASSOCIATED PROTEIN 58-RELATED"/>
    <property type="match status" value="1"/>
</dbReference>
<gene>
    <name evidence="4" type="primary">CCDC146</name>
</gene>
<organism evidence="4 5">
    <name type="scientific">Leptobrachium leishanense</name>
    <name type="common">Leishan spiny toad</name>
    <dbReference type="NCBI Taxonomy" id="445787"/>
    <lineage>
        <taxon>Eukaryota</taxon>
        <taxon>Metazoa</taxon>
        <taxon>Chordata</taxon>
        <taxon>Craniata</taxon>
        <taxon>Vertebrata</taxon>
        <taxon>Euteleostomi</taxon>
        <taxon>Amphibia</taxon>
        <taxon>Batrachia</taxon>
        <taxon>Anura</taxon>
        <taxon>Pelobatoidea</taxon>
        <taxon>Megophryidae</taxon>
        <taxon>Leptobrachium</taxon>
    </lineage>
</organism>
<reference evidence="4" key="1">
    <citation type="submission" date="2025-08" db="UniProtKB">
        <authorList>
            <consortium name="Ensembl"/>
        </authorList>
    </citation>
    <scope>IDENTIFICATION</scope>
</reference>
<proteinExistence type="predicted"/>
<evidence type="ECO:0000256" key="2">
    <source>
        <dbReference type="SAM" id="Coils"/>
    </source>
</evidence>
<keyword evidence="5" id="KW-1185">Reference proteome</keyword>
<dbReference type="OrthoDB" id="10262929at2759"/>
<dbReference type="Ensembl" id="ENSLLET00000037992.1">
    <property type="protein sequence ID" value="ENSLLEP00000036582.1"/>
    <property type="gene ID" value="ENSLLEG00000023175.1"/>
</dbReference>
<feature type="coiled-coil region" evidence="2">
    <location>
        <begin position="673"/>
        <end position="776"/>
    </location>
</feature>
<feature type="coiled-coil region" evidence="2">
    <location>
        <begin position="582"/>
        <end position="637"/>
    </location>
</feature>
<keyword evidence="1 2" id="KW-0175">Coiled coil</keyword>
<reference evidence="4" key="2">
    <citation type="submission" date="2025-09" db="UniProtKB">
        <authorList>
            <consortium name="Ensembl"/>
        </authorList>
    </citation>
    <scope>IDENTIFICATION</scope>
</reference>
<dbReference type="AlphaFoldDB" id="A0A8C5QEH3"/>
<sequence length="956" mass="112778">MSQFEGEMYHSSDSSEEDEENKEKILYPLAPPNIQEESPKDVSSSPAFECLDELFSSGKIPGTRVAELKAKYTLLYNTLKSLQESEIRLLQNAKRFTNQLEQQQKELEKGDNFPEGSNTEVSRMRIQLLKYNNDLNEAEEREHHNQYRIESLLEEKRLLKREYERIPKAGDLEKKAKMLKESIEELQKENAQRRLEIKALREDVESEHRDTERVSKELETKLENQESVKEELVEIHQIPAQLGKDMERINRKIVETEKKKIKLEEQCQDVKSSLKQTEQKTKSTLEEKEEVLKELDEKRMLLQNGEQEFNQLTKLLEMSKEAETSALEERAMLELKLRHILIDKQAHHDALARKQKEKDKDLRNVKKIELQLKSASDAVEHTKTTLEKMKAEMDKFPMDDGTLSEKRMELQKDVEVLKRQLAQQHGYTAVEAHRIEQCIAEEERLVKAQNEHREELINLTRLAQIKADEREQKSRDFVKAQERHQKVLREIKGKDLIIGEHKKKNQDVQKRLQEFAKLYDVIRNERNKCVSLIQMATQRAAEFREKLKILGNEVEIQRTNVSTKDRQLQKTKLKVNNNHMIRDSLQKDLSRVSVVLQEMKEKREQQKMEIGRLTNMINQAEEDIMELRKKYETTVRNRNERGVQLIEREEEVCIFHEKISIQEMVLRNGDMEMMALDEKIRFLKMKVTEEKRQIEQITKTLPNKRVLESDLVVLQIQLSQCQDRAHELEGQAEDPSKDSRINALEGKEYTLQELLKRTEELELKVAEKEEQLLEKDFLYEQVSHLSEQLRIKVENSQQDTLTLAKKMNEMQRKIKRTTRKMMSLVAELSMQQANCIKLQQEARDKERFVETCYIRVEQGLPPSEDMEHEWKRMVHNEHRQLKERDEKAKLQEEEKQQLLPSGIYTTAEQRPNAYIPDDENALPLPRPYGGLAPFKPSEQGSSMRHIRKPVVKPIEI</sequence>
<feature type="region of interest" description="Disordered" evidence="3">
    <location>
        <begin position="912"/>
        <end position="956"/>
    </location>
</feature>
<dbReference type="Proteomes" id="UP000694569">
    <property type="component" value="Unplaced"/>
</dbReference>
<protein>
    <submittedName>
        <fullName evidence="4">Coiled-coil domain containing 146</fullName>
    </submittedName>
</protein>
<evidence type="ECO:0000313" key="4">
    <source>
        <dbReference type="Ensembl" id="ENSLLEP00000036582.1"/>
    </source>
</evidence>